<evidence type="ECO:0000313" key="2">
    <source>
        <dbReference type="Proteomes" id="UP000290572"/>
    </source>
</evidence>
<proteinExistence type="predicted"/>
<sequence>MVPEECDLKAAIFTSYRRSVLLPVHRSSSVLLVTMVKPSLPSTADLYAVPQESTPVKRSVSVDYIEV</sequence>
<keyword evidence="2" id="KW-1185">Reference proteome</keyword>
<protein>
    <submittedName>
        <fullName evidence="1">VPS10 domain-containing receptor 2-like protein</fullName>
    </submittedName>
</protein>
<dbReference type="EMBL" id="QBIY01011237">
    <property type="protein sequence ID" value="RXN33867.1"/>
    <property type="molecule type" value="Genomic_DNA"/>
</dbReference>
<gene>
    <name evidence="1" type="ORF">ROHU_015306</name>
</gene>
<reference evidence="1 2" key="1">
    <citation type="submission" date="2018-03" db="EMBL/GenBank/DDBJ databases">
        <title>Draft genome sequence of Rohu Carp (Labeo rohita).</title>
        <authorList>
            <person name="Das P."/>
            <person name="Kushwaha B."/>
            <person name="Joshi C.G."/>
            <person name="Kumar D."/>
            <person name="Nagpure N.S."/>
            <person name="Sahoo L."/>
            <person name="Das S.P."/>
            <person name="Bit A."/>
            <person name="Patnaik S."/>
            <person name="Meher P.K."/>
            <person name="Jayasankar P."/>
            <person name="Koringa P.G."/>
            <person name="Patel N.V."/>
            <person name="Hinsu A.T."/>
            <person name="Kumar R."/>
            <person name="Pandey M."/>
            <person name="Agarwal S."/>
            <person name="Srivastava S."/>
            <person name="Singh M."/>
            <person name="Iquebal M.A."/>
            <person name="Jaiswal S."/>
            <person name="Angadi U.B."/>
            <person name="Kumar N."/>
            <person name="Raza M."/>
            <person name="Shah T.M."/>
            <person name="Rai A."/>
            <person name="Jena J.K."/>
        </authorList>
    </citation>
    <scope>NUCLEOTIDE SEQUENCE [LARGE SCALE GENOMIC DNA]</scope>
    <source>
        <strain evidence="1">DASCIFA01</strain>
        <tissue evidence="1">Testis</tissue>
    </source>
</reference>
<dbReference type="AlphaFoldDB" id="A0A498NQP3"/>
<keyword evidence="1" id="KW-0675">Receptor</keyword>
<comment type="caution">
    <text evidence="1">The sequence shown here is derived from an EMBL/GenBank/DDBJ whole genome shotgun (WGS) entry which is preliminary data.</text>
</comment>
<accession>A0A498NQP3</accession>
<evidence type="ECO:0000313" key="1">
    <source>
        <dbReference type="EMBL" id="RXN33867.1"/>
    </source>
</evidence>
<name>A0A498NQP3_LABRO</name>
<organism evidence="1 2">
    <name type="scientific">Labeo rohita</name>
    <name type="common">Indian major carp</name>
    <name type="synonym">Cyprinus rohita</name>
    <dbReference type="NCBI Taxonomy" id="84645"/>
    <lineage>
        <taxon>Eukaryota</taxon>
        <taxon>Metazoa</taxon>
        <taxon>Chordata</taxon>
        <taxon>Craniata</taxon>
        <taxon>Vertebrata</taxon>
        <taxon>Euteleostomi</taxon>
        <taxon>Actinopterygii</taxon>
        <taxon>Neopterygii</taxon>
        <taxon>Teleostei</taxon>
        <taxon>Ostariophysi</taxon>
        <taxon>Cypriniformes</taxon>
        <taxon>Cyprinidae</taxon>
        <taxon>Labeoninae</taxon>
        <taxon>Labeonini</taxon>
        <taxon>Labeo</taxon>
    </lineage>
</organism>
<dbReference type="Proteomes" id="UP000290572">
    <property type="component" value="Unassembled WGS sequence"/>
</dbReference>